<comment type="subcellular location">
    <subcellularLocation>
        <location evidence="1">Cell membrane</location>
        <topology evidence="1">Multi-pass membrane protein</topology>
    </subcellularLocation>
</comment>
<dbReference type="PROSITE" id="PS51257">
    <property type="entry name" value="PROKAR_LIPOPROTEIN"/>
    <property type="match status" value="1"/>
</dbReference>
<comment type="caution">
    <text evidence="2">The sequence shown here is derived from an EMBL/GenBank/DDBJ whole genome shotgun (WGS) entry which is preliminary data.</text>
</comment>
<accession>A0ABW1X3A3</accession>
<dbReference type="Proteomes" id="UP001596266">
    <property type="component" value="Unassembled WGS sequence"/>
</dbReference>
<keyword evidence="1" id="KW-1003">Cell membrane</keyword>
<evidence type="ECO:0000313" key="3">
    <source>
        <dbReference type="Proteomes" id="UP001596266"/>
    </source>
</evidence>
<dbReference type="InterPro" id="IPR002994">
    <property type="entry name" value="Surf1/Shy1"/>
</dbReference>
<reference evidence="3" key="1">
    <citation type="journal article" date="2019" name="Int. J. Syst. Evol. Microbiol.">
        <title>The Global Catalogue of Microorganisms (GCM) 10K type strain sequencing project: providing services to taxonomists for standard genome sequencing and annotation.</title>
        <authorList>
            <consortium name="The Broad Institute Genomics Platform"/>
            <consortium name="The Broad Institute Genome Sequencing Center for Infectious Disease"/>
            <person name="Wu L."/>
            <person name="Ma J."/>
        </authorList>
    </citation>
    <scope>NUCLEOTIDE SEQUENCE [LARGE SCALE GENOMIC DNA]</scope>
    <source>
        <strain evidence="3">CGMCC 1.15277</strain>
    </source>
</reference>
<dbReference type="CDD" id="cd06662">
    <property type="entry name" value="SURF1"/>
    <property type="match status" value="1"/>
</dbReference>
<comment type="similarity">
    <text evidence="1">Belongs to the SURF1 family.</text>
</comment>
<organism evidence="2 3">
    <name type="scientific">Luteococcus sanguinis</name>
    <dbReference type="NCBI Taxonomy" id="174038"/>
    <lineage>
        <taxon>Bacteria</taxon>
        <taxon>Bacillati</taxon>
        <taxon>Actinomycetota</taxon>
        <taxon>Actinomycetes</taxon>
        <taxon>Propionibacteriales</taxon>
        <taxon>Propionibacteriaceae</taxon>
        <taxon>Luteococcus</taxon>
    </lineage>
</organism>
<evidence type="ECO:0000313" key="2">
    <source>
        <dbReference type="EMBL" id="MFC6397964.1"/>
    </source>
</evidence>
<keyword evidence="1" id="KW-1133">Transmembrane helix</keyword>
<name>A0ABW1X3A3_9ACTN</name>
<dbReference type="RefSeq" id="WP_343886778.1">
    <property type="nucleotide sequence ID" value="NZ_BAAAKI010000024.1"/>
</dbReference>
<comment type="caution">
    <text evidence="1">Lacks conserved residue(s) required for the propagation of feature annotation.</text>
</comment>
<feature type="transmembrane region" description="Helical" evidence="1">
    <location>
        <begin position="7"/>
        <end position="27"/>
    </location>
</feature>
<protein>
    <recommendedName>
        <fullName evidence="1">SURF1-like protein</fullName>
    </recommendedName>
</protein>
<proteinExistence type="inferred from homology"/>
<keyword evidence="3" id="KW-1185">Reference proteome</keyword>
<gene>
    <name evidence="2" type="ORF">ACFP57_13365</name>
</gene>
<evidence type="ECO:0000256" key="1">
    <source>
        <dbReference type="RuleBase" id="RU363076"/>
    </source>
</evidence>
<dbReference type="EMBL" id="JBHSUA010000025">
    <property type="protein sequence ID" value="MFC6397964.1"/>
    <property type="molecule type" value="Genomic_DNA"/>
</dbReference>
<sequence length="232" mass="24135">MSTGLKQLLLGLGGVLVACVFVFLGLWQMQVFRSQGQQSVDELASQPLVGLEQELASGTTAGELYGRTVSVSGEWLDDQVLVGEGYPARVVQAFRTDGGRVIGVARGTVTAGQKVADAPAGIQEVTGVLLPTQSSAPVGADLPAGSLGAVQLDVLAQEWPAPLFDAYLTQPATASAAQGLGESPVIVPDQRGNVRNEGYALQWWSFALFGLVLTWVGVRRIGAGEKATDAAT</sequence>
<dbReference type="Pfam" id="PF02104">
    <property type="entry name" value="SURF1"/>
    <property type="match status" value="1"/>
</dbReference>
<keyword evidence="1" id="KW-0812">Transmembrane</keyword>
<keyword evidence="1" id="KW-0472">Membrane</keyword>